<dbReference type="Gene3D" id="1.25.40.10">
    <property type="entry name" value="Tetratricopeptide repeat domain"/>
    <property type="match status" value="3"/>
</dbReference>
<organism evidence="4 5">
    <name type="scientific">Protea cynaroides</name>
    <dbReference type="NCBI Taxonomy" id="273540"/>
    <lineage>
        <taxon>Eukaryota</taxon>
        <taxon>Viridiplantae</taxon>
        <taxon>Streptophyta</taxon>
        <taxon>Embryophyta</taxon>
        <taxon>Tracheophyta</taxon>
        <taxon>Spermatophyta</taxon>
        <taxon>Magnoliopsida</taxon>
        <taxon>Proteales</taxon>
        <taxon>Proteaceae</taxon>
        <taxon>Protea</taxon>
    </lineage>
</organism>
<dbReference type="PROSITE" id="PS51375">
    <property type="entry name" value="PPR"/>
    <property type="match status" value="3"/>
</dbReference>
<proteinExistence type="predicted"/>
<gene>
    <name evidence="4" type="ORF">NE237_003979</name>
</gene>
<feature type="repeat" description="PPR" evidence="2">
    <location>
        <begin position="138"/>
        <end position="172"/>
    </location>
</feature>
<dbReference type="Proteomes" id="UP001141806">
    <property type="component" value="Unassembled WGS sequence"/>
</dbReference>
<evidence type="ECO:0000259" key="3">
    <source>
        <dbReference type="Pfam" id="PF14432"/>
    </source>
</evidence>
<evidence type="ECO:0000313" key="5">
    <source>
        <dbReference type="Proteomes" id="UP001141806"/>
    </source>
</evidence>
<keyword evidence="5" id="KW-1185">Reference proteome</keyword>
<sequence length="545" mass="61665">MFGRIHLSNWVNKINSLVSRGQSRDGLLLFYKLHKSGDWVTEYLFSAVLKGCTKLEAAEEGKQAHCAILKHGFYQDVVLMTSLIDMYSKCIGIEEARRVFDEMSERDVIATNSMITGLCRHHLTIDAIQLFESMSERDVGSWNCLISGLAQNFEGEKALSFFRKMRSREEEIDFTTMLSVLSVCADLAALVNGKQIHGLVIKYGFESYLPIGNAMVDMYGKSGCMDDASVCFDKMPFKNVVSWTSLMVGYGKHGLGLEALNAFDRMEMEGIIPNKVTFLGILFACSHAGLVQEGWRRFNTMICKYIIQPTIEHYTCMVDLLARAGHLEEANDFIERMPIEPDAKLLTAFLRSCCSFMNVELTETVGQRLLELEPEAGAYMLLSNFYGVVGDMEGVVKVRKLMLDKGVRKEKAYTWIEINRRVHAFESGDGSHPLHKEIYNYMKNLMEKMKSYGYVPNTTMVVQNLDEHKKEEILIGHSEKLAIGLGLISTPPGTRITIVKNLRVCNDCHDATRLISQIEGREIVARDSSRFHHFRQGVCSCGNHW</sequence>
<dbReference type="GO" id="GO:0008270">
    <property type="term" value="F:zinc ion binding"/>
    <property type="evidence" value="ECO:0007669"/>
    <property type="project" value="InterPro"/>
</dbReference>
<reference evidence="4" key="1">
    <citation type="journal article" date="2023" name="Plant J.">
        <title>The genome of the king protea, Protea cynaroides.</title>
        <authorList>
            <person name="Chang J."/>
            <person name="Duong T.A."/>
            <person name="Schoeman C."/>
            <person name="Ma X."/>
            <person name="Roodt D."/>
            <person name="Barker N."/>
            <person name="Li Z."/>
            <person name="Van de Peer Y."/>
            <person name="Mizrachi E."/>
        </authorList>
    </citation>
    <scope>NUCLEOTIDE SEQUENCE</scope>
    <source>
        <tissue evidence="4">Young leaves</tissue>
    </source>
</reference>
<evidence type="ECO:0000256" key="1">
    <source>
        <dbReference type="ARBA" id="ARBA00022737"/>
    </source>
</evidence>
<dbReference type="InterPro" id="IPR046960">
    <property type="entry name" value="PPR_At4g14850-like_plant"/>
</dbReference>
<dbReference type="Pfam" id="PF20431">
    <property type="entry name" value="E_motif"/>
    <property type="match status" value="1"/>
</dbReference>
<dbReference type="EMBL" id="JAMYWD010000005">
    <property type="protein sequence ID" value="KAJ4970880.1"/>
    <property type="molecule type" value="Genomic_DNA"/>
</dbReference>
<dbReference type="Pfam" id="PF01535">
    <property type="entry name" value="PPR"/>
    <property type="match status" value="4"/>
</dbReference>
<dbReference type="FunFam" id="1.25.40.10:FF:001093">
    <property type="entry name" value="Pentatricopeptide repeat-containing protein At2g34400"/>
    <property type="match status" value="1"/>
</dbReference>
<feature type="repeat" description="PPR" evidence="2">
    <location>
        <begin position="76"/>
        <end position="110"/>
    </location>
</feature>
<dbReference type="OrthoDB" id="185373at2759"/>
<dbReference type="PANTHER" id="PTHR47926">
    <property type="entry name" value="PENTATRICOPEPTIDE REPEAT-CONTAINING PROTEIN"/>
    <property type="match status" value="1"/>
</dbReference>
<dbReference type="NCBIfam" id="TIGR00756">
    <property type="entry name" value="PPR"/>
    <property type="match status" value="3"/>
</dbReference>
<dbReference type="Pfam" id="PF13041">
    <property type="entry name" value="PPR_2"/>
    <property type="match status" value="1"/>
</dbReference>
<dbReference type="GO" id="GO:0003723">
    <property type="term" value="F:RNA binding"/>
    <property type="evidence" value="ECO:0007669"/>
    <property type="project" value="InterPro"/>
</dbReference>
<dbReference type="PANTHER" id="PTHR47926:SF423">
    <property type="entry name" value="REPEAT-CONTAINING PROTEIN, PUTATIVE-RELATED"/>
    <property type="match status" value="1"/>
</dbReference>
<name>A0A9Q0KI37_9MAGN</name>
<accession>A0A9Q0KI37</accession>
<dbReference type="GO" id="GO:0009451">
    <property type="term" value="P:RNA modification"/>
    <property type="evidence" value="ECO:0007669"/>
    <property type="project" value="InterPro"/>
</dbReference>
<dbReference type="InterPro" id="IPR046848">
    <property type="entry name" value="E_motif"/>
</dbReference>
<dbReference type="Pfam" id="PF14432">
    <property type="entry name" value="DYW_deaminase"/>
    <property type="match status" value="1"/>
</dbReference>
<dbReference type="InterPro" id="IPR032867">
    <property type="entry name" value="DYW_dom"/>
</dbReference>
<dbReference type="AlphaFoldDB" id="A0A9Q0KI37"/>
<dbReference type="InterPro" id="IPR011990">
    <property type="entry name" value="TPR-like_helical_dom_sf"/>
</dbReference>
<feature type="domain" description="DYW" evidence="3">
    <location>
        <begin position="453"/>
        <end position="545"/>
    </location>
</feature>
<keyword evidence="1" id="KW-0677">Repeat</keyword>
<dbReference type="InterPro" id="IPR002885">
    <property type="entry name" value="PPR_rpt"/>
</dbReference>
<evidence type="ECO:0000256" key="2">
    <source>
        <dbReference type="PROSITE-ProRule" id="PRU00708"/>
    </source>
</evidence>
<evidence type="ECO:0000313" key="4">
    <source>
        <dbReference type="EMBL" id="KAJ4970880.1"/>
    </source>
</evidence>
<protein>
    <recommendedName>
        <fullName evidence="3">DYW domain-containing protein</fullName>
    </recommendedName>
</protein>
<feature type="repeat" description="PPR" evidence="2">
    <location>
        <begin position="239"/>
        <end position="273"/>
    </location>
</feature>
<comment type="caution">
    <text evidence="4">The sequence shown here is derived from an EMBL/GenBank/DDBJ whole genome shotgun (WGS) entry which is preliminary data.</text>
</comment>